<evidence type="ECO:0000313" key="3">
    <source>
        <dbReference type="Proteomes" id="UP001176941"/>
    </source>
</evidence>
<organism evidence="2 3">
    <name type="scientific">Rangifer tarandus platyrhynchus</name>
    <name type="common">Svalbard reindeer</name>
    <dbReference type="NCBI Taxonomy" id="3082113"/>
    <lineage>
        <taxon>Eukaryota</taxon>
        <taxon>Metazoa</taxon>
        <taxon>Chordata</taxon>
        <taxon>Craniata</taxon>
        <taxon>Vertebrata</taxon>
        <taxon>Euteleostomi</taxon>
        <taxon>Mammalia</taxon>
        <taxon>Eutheria</taxon>
        <taxon>Laurasiatheria</taxon>
        <taxon>Artiodactyla</taxon>
        <taxon>Ruminantia</taxon>
        <taxon>Pecora</taxon>
        <taxon>Cervidae</taxon>
        <taxon>Odocoileinae</taxon>
        <taxon>Rangifer</taxon>
    </lineage>
</organism>
<protein>
    <submittedName>
        <fullName evidence="2">Uncharacterized protein</fullName>
    </submittedName>
</protein>
<feature type="region of interest" description="Disordered" evidence="1">
    <location>
        <begin position="23"/>
        <end position="53"/>
    </location>
</feature>
<feature type="region of interest" description="Disordered" evidence="1">
    <location>
        <begin position="70"/>
        <end position="105"/>
    </location>
</feature>
<gene>
    <name evidence="2" type="ORF">MRATA1EN1_LOCUS5613</name>
</gene>
<keyword evidence="3" id="KW-1185">Reference proteome</keyword>
<dbReference type="Proteomes" id="UP001176941">
    <property type="component" value="Chromosome 14"/>
</dbReference>
<proteinExistence type="predicted"/>
<evidence type="ECO:0000313" key="2">
    <source>
        <dbReference type="EMBL" id="CAI9156651.1"/>
    </source>
</evidence>
<accession>A0ABN8Y866</accession>
<sequence>MQPCLPLQDTLVAAPSELLGGCRVGSPPRESTGAASPLCAHPALQSSPSGPRGSWIRSLVLCVCVAPQPPGHEATGHQPSRSEPVNRSCRAPAQTQHQRVAKWYY</sequence>
<name>A0ABN8Y866_RANTA</name>
<reference evidence="2" key="1">
    <citation type="submission" date="2023-04" db="EMBL/GenBank/DDBJ databases">
        <authorList>
            <consortium name="ELIXIR-Norway"/>
        </authorList>
    </citation>
    <scope>NUCLEOTIDE SEQUENCE [LARGE SCALE GENOMIC DNA]</scope>
</reference>
<dbReference type="EMBL" id="OX459950">
    <property type="protein sequence ID" value="CAI9156651.1"/>
    <property type="molecule type" value="Genomic_DNA"/>
</dbReference>
<evidence type="ECO:0000256" key="1">
    <source>
        <dbReference type="SAM" id="MobiDB-lite"/>
    </source>
</evidence>